<feature type="transmembrane region" description="Helical" evidence="11">
    <location>
        <begin position="64"/>
        <end position="90"/>
    </location>
</feature>
<keyword evidence="8 9" id="KW-0807">Transducer</keyword>
<accession>A0A6J8DRR2</accession>
<evidence type="ECO:0000256" key="1">
    <source>
        <dbReference type="ARBA" id="ARBA00004651"/>
    </source>
</evidence>
<dbReference type="InterPro" id="IPR017452">
    <property type="entry name" value="GPCR_Rhodpsn_7TM"/>
</dbReference>
<keyword evidence="7 9" id="KW-0675">Receptor</keyword>
<dbReference type="PRINTS" id="PR00237">
    <property type="entry name" value="GPCRRHODOPSN"/>
</dbReference>
<proteinExistence type="inferred from homology"/>
<feature type="domain" description="G-protein coupled receptors family 1 profile" evidence="12">
    <location>
        <begin position="43"/>
        <end position="364"/>
    </location>
</feature>
<dbReference type="PROSITE" id="PS00237">
    <property type="entry name" value="G_PROTEIN_RECEP_F1_1"/>
    <property type="match status" value="1"/>
</dbReference>
<keyword evidence="6 11" id="KW-0472">Membrane</keyword>
<dbReference type="EMBL" id="CACVKT020007840">
    <property type="protein sequence ID" value="CAC5411308.1"/>
    <property type="molecule type" value="Genomic_DNA"/>
</dbReference>
<feature type="transmembrane region" description="Helical" evidence="11">
    <location>
        <begin position="142"/>
        <end position="161"/>
    </location>
</feature>
<reference evidence="13 14" key="1">
    <citation type="submission" date="2020-06" db="EMBL/GenBank/DDBJ databases">
        <authorList>
            <person name="Li R."/>
            <person name="Bekaert M."/>
        </authorList>
    </citation>
    <scope>NUCLEOTIDE SEQUENCE [LARGE SCALE GENOMIC DNA]</scope>
    <source>
        <strain evidence="14">wild</strain>
    </source>
</reference>
<keyword evidence="4 11" id="KW-1133">Transmembrane helix</keyword>
<evidence type="ECO:0000256" key="4">
    <source>
        <dbReference type="ARBA" id="ARBA00022989"/>
    </source>
</evidence>
<gene>
    <name evidence="13" type="ORF">MCOR_44416</name>
</gene>
<evidence type="ECO:0000256" key="7">
    <source>
        <dbReference type="ARBA" id="ARBA00023170"/>
    </source>
</evidence>
<feature type="transmembrane region" description="Helical" evidence="11">
    <location>
        <begin position="301"/>
        <end position="325"/>
    </location>
</feature>
<dbReference type="PROSITE" id="PS50262">
    <property type="entry name" value="G_PROTEIN_RECEP_F1_2"/>
    <property type="match status" value="1"/>
</dbReference>
<name>A0A6J8DRR2_MYTCO</name>
<dbReference type="SUPFAM" id="SSF81321">
    <property type="entry name" value="Family A G protein-coupled receptor-like"/>
    <property type="match status" value="1"/>
</dbReference>
<evidence type="ECO:0000256" key="8">
    <source>
        <dbReference type="ARBA" id="ARBA00023224"/>
    </source>
</evidence>
<dbReference type="Pfam" id="PF00001">
    <property type="entry name" value="7tm_1"/>
    <property type="match status" value="1"/>
</dbReference>
<sequence length="387" mass="44253">MNTTSSDWIMIYPSADQINKKLSSALVPHIIILGLYILIGIIGNSTVVHVYLYKMRESTDSRFFIPCLAIADILACTIGGFCGIYMSIHIVDFNSDLGCKMIWYLMTAITSGAAMILVFIAYHRYTKICKQYMHTNLMEKKMTIVICLYITSSVISSPLIFTSGVTKFTKGNYTFQTCERISGEFHDGMKFYIAIGYTVFEALVVITIATLMTICYTKVGLKLFHHFKQTSRTMNSLKALNIHNEENSRDSVGSIDSQLSVEIPENKPPTSSNDTASKHLKETASKRIKRKKEKFNRKHKYTFIFIAISVICIVTYTPRLILMIIESADRKFWFLSTSNLSLFPFLKFLNRFYIVNNIVNPFLYAMFDPKFKRCIINIITCKSKETQ</sequence>
<evidence type="ECO:0000256" key="5">
    <source>
        <dbReference type="ARBA" id="ARBA00023040"/>
    </source>
</evidence>
<dbReference type="Proteomes" id="UP000507470">
    <property type="component" value="Unassembled WGS sequence"/>
</dbReference>
<evidence type="ECO:0000256" key="9">
    <source>
        <dbReference type="RuleBase" id="RU000688"/>
    </source>
</evidence>
<feature type="transmembrane region" description="Helical" evidence="11">
    <location>
        <begin position="30"/>
        <end position="52"/>
    </location>
</feature>
<feature type="transmembrane region" description="Helical" evidence="11">
    <location>
        <begin position="102"/>
        <end position="122"/>
    </location>
</feature>
<dbReference type="GO" id="GO:0007218">
    <property type="term" value="P:neuropeptide signaling pathway"/>
    <property type="evidence" value="ECO:0007669"/>
    <property type="project" value="TreeGrafter"/>
</dbReference>
<evidence type="ECO:0000256" key="10">
    <source>
        <dbReference type="SAM" id="MobiDB-lite"/>
    </source>
</evidence>
<dbReference type="PANTHER" id="PTHR24230">
    <property type="entry name" value="G-PROTEIN COUPLED RECEPTOR"/>
    <property type="match status" value="1"/>
</dbReference>
<comment type="subcellular location">
    <subcellularLocation>
        <location evidence="1">Cell membrane</location>
        <topology evidence="1">Multi-pass membrane protein</topology>
    </subcellularLocation>
</comment>
<organism evidence="13 14">
    <name type="scientific">Mytilus coruscus</name>
    <name type="common">Sea mussel</name>
    <dbReference type="NCBI Taxonomy" id="42192"/>
    <lineage>
        <taxon>Eukaryota</taxon>
        <taxon>Metazoa</taxon>
        <taxon>Spiralia</taxon>
        <taxon>Lophotrochozoa</taxon>
        <taxon>Mollusca</taxon>
        <taxon>Bivalvia</taxon>
        <taxon>Autobranchia</taxon>
        <taxon>Pteriomorphia</taxon>
        <taxon>Mytilida</taxon>
        <taxon>Mytiloidea</taxon>
        <taxon>Mytilidae</taxon>
        <taxon>Mytilinae</taxon>
        <taxon>Mytilus</taxon>
    </lineage>
</organism>
<evidence type="ECO:0000313" key="14">
    <source>
        <dbReference type="Proteomes" id="UP000507470"/>
    </source>
</evidence>
<feature type="transmembrane region" description="Helical" evidence="11">
    <location>
        <begin position="191"/>
        <end position="216"/>
    </location>
</feature>
<evidence type="ECO:0000256" key="2">
    <source>
        <dbReference type="ARBA" id="ARBA00022475"/>
    </source>
</evidence>
<keyword evidence="5 9" id="KW-0297">G-protein coupled receptor</keyword>
<keyword evidence="2" id="KW-1003">Cell membrane</keyword>
<dbReference type="GO" id="GO:0008528">
    <property type="term" value="F:G protein-coupled peptide receptor activity"/>
    <property type="evidence" value="ECO:0007669"/>
    <property type="project" value="TreeGrafter"/>
</dbReference>
<feature type="region of interest" description="Disordered" evidence="10">
    <location>
        <begin position="262"/>
        <end position="285"/>
    </location>
</feature>
<dbReference type="Gene3D" id="1.20.1070.10">
    <property type="entry name" value="Rhodopsin 7-helix transmembrane proteins"/>
    <property type="match status" value="1"/>
</dbReference>
<comment type="similarity">
    <text evidence="9">Belongs to the G-protein coupled receptor 1 family.</text>
</comment>
<keyword evidence="3 9" id="KW-0812">Transmembrane</keyword>
<evidence type="ECO:0000256" key="3">
    <source>
        <dbReference type="ARBA" id="ARBA00022692"/>
    </source>
</evidence>
<dbReference type="AlphaFoldDB" id="A0A6J8DRR2"/>
<evidence type="ECO:0000256" key="11">
    <source>
        <dbReference type="SAM" id="Phobius"/>
    </source>
</evidence>
<feature type="compositionally biased region" description="Basic and acidic residues" evidence="10">
    <location>
        <begin position="276"/>
        <end position="285"/>
    </location>
</feature>
<dbReference type="CDD" id="cd00637">
    <property type="entry name" value="7tm_classA_rhodopsin-like"/>
    <property type="match status" value="1"/>
</dbReference>
<dbReference type="InterPro" id="IPR000276">
    <property type="entry name" value="GPCR_Rhodpsn"/>
</dbReference>
<evidence type="ECO:0000256" key="6">
    <source>
        <dbReference type="ARBA" id="ARBA00023136"/>
    </source>
</evidence>
<protein>
    <recommendedName>
        <fullName evidence="12">G-protein coupled receptors family 1 profile domain-containing protein</fullName>
    </recommendedName>
</protein>
<dbReference type="GO" id="GO:0005886">
    <property type="term" value="C:plasma membrane"/>
    <property type="evidence" value="ECO:0007669"/>
    <property type="project" value="UniProtKB-SubCell"/>
</dbReference>
<evidence type="ECO:0000313" key="13">
    <source>
        <dbReference type="EMBL" id="CAC5411308.1"/>
    </source>
</evidence>
<evidence type="ECO:0000259" key="12">
    <source>
        <dbReference type="PROSITE" id="PS50262"/>
    </source>
</evidence>
<keyword evidence="14" id="KW-1185">Reference proteome</keyword>